<dbReference type="Gene3D" id="2.40.50.230">
    <property type="entry name" value="Gp5 N-terminal domain"/>
    <property type="match status" value="1"/>
</dbReference>
<keyword evidence="7" id="KW-1185">Reference proteome</keyword>
<proteinExistence type="inferred from homology"/>
<evidence type="ECO:0000313" key="6">
    <source>
        <dbReference type="EMBL" id="NIF20532.1"/>
    </source>
</evidence>
<gene>
    <name evidence="6" type="primary">tssI</name>
    <name evidence="6" type="ORF">F3J40_02725</name>
</gene>
<dbReference type="Gene3D" id="3.55.50.10">
    <property type="entry name" value="Baseplate protein-like domains"/>
    <property type="match status" value="1"/>
</dbReference>
<dbReference type="Pfam" id="PF05954">
    <property type="entry name" value="Phage_GPD"/>
    <property type="match status" value="1"/>
</dbReference>
<evidence type="ECO:0000259" key="5">
    <source>
        <dbReference type="Pfam" id="PF22178"/>
    </source>
</evidence>
<comment type="caution">
    <text evidence="6">The sequence shown here is derived from an EMBL/GenBank/DDBJ whole genome shotgun (WGS) entry which is preliminary data.</text>
</comment>
<dbReference type="Pfam" id="PF22178">
    <property type="entry name" value="Gp5_trimer_C"/>
    <property type="match status" value="1"/>
</dbReference>
<dbReference type="InterPro" id="IPR006531">
    <property type="entry name" value="Gp5/Vgr_OB"/>
</dbReference>
<dbReference type="SUPFAM" id="SSF69349">
    <property type="entry name" value="Phage fibre proteins"/>
    <property type="match status" value="1"/>
</dbReference>
<dbReference type="InterPro" id="IPR017847">
    <property type="entry name" value="T6SS_RhsGE_Vgr_subset"/>
</dbReference>
<accession>A0ABX0R606</accession>
<reference evidence="6 7" key="1">
    <citation type="journal article" date="2019" name="bioRxiv">
        <title>Bacteria contribute to plant secondary compound degradation in a generalist herbivore system.</title>
        <authorList>
            <person name="Francoeur C.B."/>
            <person name="Khadempour L."/>
            <person name="Moreira-Soto R.D."/>
            <person name="Gotting K."/>
            <person name="Book A.J."/>
            <person name="Pinto-Tomas A.A."/>
            <person name="Keefover-Ring K."/>
            <person name="Currie C.R."/>
        </authorList>
    </citation>
    <scope>NUCLEOTIDE SEQUENCE [LARGE SCALE GENOMIC DNA]</scope>
    <source>
        <strain evidence="6">Acro-835</strain>
    </source>
</reference>
<evidence type="ECO:0000259" key="4">
    <source>
        <dbReference type="Pfam" id="PF04717"/>
    </source>
</evidence>
<dbReference type="RefSeq" id="WP_167012486.1">
    <property type="nucleotide sequence ID" value="NZ_VWXF01000001.1"/>
</dbReference>
<dbReference type="InterPro" id="IPR037026">
    <property type="entry name" value="Vgr_OB-fold_dom_sf"/>
</dbReference>
<dbReference type="InterPro" id="IPR050708">
    <property type="entry name" value="T6SS_VgrG/RHS"/>
</dbReference>
<dbReference type="SUPFAM" id="SSF69255">
    <property type="entry name" value="gp5 N-terminal domain-like"/>
    <property type="match status" value="1"/>
</dbReference>
<dbReference type="InterPro" id="IPR054030">
    <property type="entry name" value="Gp5_Vgr_C"/>
</dbReference>
<comment type="similarity">
    <text evidence="2">Belongs to the VgrG protein family.</text>
</comment>
<name>A0ABX0R606_9GAMM</name>
<protein>
    <submittedName>
        <fullName evidence="6">Type VI secretion system tip protein VgrG</fullName>
    </submittedName>
</protein>
<evidence type="ECO:0000313" key="7">
    <source>
        <dbReference type="Proteomes" id="UP001515683"/>
    </source>
</evidence>
<dbReference type="PANTHER" id="PTHR32305">
    <property type="match status" value="1"/>
</dbReference>
<comment type="subcellular location">
    <subcellularLocation>
        <location evidence="1">Secreted</location>
    </subcellularLocation>
</comment>
<dbReference type="Proteomes" id="UP001515683">
    <property type="component" value="Unassembled WGS sequence"/>
</dbReference>
<dbReference type="PANTHER" id="PTHR32305:SF15">
    <property type="entry name" value="PROTEIN RHSA-RELATED"/>
    <property type="match status" value="1"/>
</dbReference>
<evidence type="ECO:0000256" key="1">
    <source>
        <dbReference type="ARBA" id="ARBA00004613"/>
    </source>
</evidence>
<evidence type="ECO:0000256" key="2">
    <source>
        <dbReference type="ARBA" id="ARBA00005558"/>
    </source>
</evidence>
<dbReference type="NCBIfam" id="TIGR03361">
    <property type="entry name" value="VI_Rhs_Vgr"/>
    <property type="match status" value="1"/>
</dbReference>
<keyword evidence="3" id="KW-0964">Secreted</keyword>
<dbReference type="NCBIfam" id="TIGR01646">
    <property type="entry name" value="vgr_GE"/>
    <property type="match status" value="1"/>
</dbReference>
<feature type="domain" description="Gp5/Type VI secretion system Vgr C-terminal trimerisation" evidence="5">
    <location>
        <begin position="468"/>
        <end position="561"/>
    </location>
</feature>
<sequence length="643" mass="72119">MFERISVSLPDVGAELLFWKLEGSEEISQSFQLNVKLLSLAPRIDHTELLGQPLTVNIPTSRMLNPVRYLNGKITTVTVAPTVIAEQRYTCYSLTLESDLWPLKHDRNMRIFQAVNVPQIVRKILKEYGVEVESRLTGHYRLWEYCVQYQESSYNFIMRLMELEGIAFFFQHQADRHTLVMIDDAAQHKPWHGYESVPWHATENGGTTLMQGIGEWSITGQVTPGRYSTDDYDFRKPYAHLDHILHNPASPHPGAIDYYDWPGHYTDHQHGEHYARIRQQAWQAAHQRINASGTALGLVPGCTFALTNPPFPADAGQYLVVSAKYNLQENSYASGGTPPVHKLKIEVIPASTPFRRKADTPWPRTCGPQTARVMGAKGQSIWTDKYGRVKVKFHWDRSRKEDDTCSCWVRVSSAWASQGFGGIQIPRVQDEVVIDFINGDPDRPIITGRVYNEAKMPPWQLPAAATQMGFMSQTKDGVTDHANILRFDDKKGAEQVYIRAQRNMDTTVRNDEQHAVGGNYAFDVTGNVHSRVDGKRLQQTQLTENHLIGGDYFLQVKNHVVVASGGLLSLASGDSLITLNPNGTITLQCNKLEVNVKGEAAVKTGDLLNLNTPGTSFTLHMSATPDEIAAAVQQAFSQKKEHS</sequence>
<organism evidence="6 7">
    <name type="scientific">Candidatus Pantoea multigeneris</name>
    <dbReference type="NCBI Taxonomy" id="2608357"/>
    <lineage>
        <taxon>Bacteria</taxon>
        <taxon>Pseudomonadati</taxon>
        <taxon>Pseudomonadota</taxon>
        <taxon>Gammaproteobacteria</taxon>
        <taxon>Enterobacterales</taxon>
        <taxon>Erwiniaceae</taxon>
        <taxon>Pantoea</taxon>
    </lineage>
</organism>
<dbReference type="Pfam" id="PF04717">
    <property type="entry name" value="Phage_base_V"/>
    <property type="match status" value="1"/>
</dbReference>
<dbReference type="InterPro" id="IPR006533">
    <property type="entry name" value="T6SS_Vgr_RhsGE"/>
</dbReference>
<feature type="domain" description="Gp5/Type VI secretion system Vgr protein OB-fold" evidence="4">
    <location>
        <begin position="384"/>
        <end position="451"/>
    </location>
</feature>
<dbReference type="Gene3D" id="2.30.110.50">
    <property type="match status" value="1"/>
</dbReference>
<dbReference type="EMBL" id="VWXF01000001">
    <property type="protein sequence ID" value="NIF20532.1"/>
    <property type="molecule type" value="Genomic_DNA"/>
</dbReference>
<evidence type="ECO:0000256" key="3">
    <source>
        <dbReference type="ARBA" id="ARBA00022525"/>
    </source>
</evidence>
<dbReference type="SUPFAM" id="SSF69279">
    <property type="entry name" value="Phage tail proteins"/>
    <property type="match status" value="2"/>
</dbReference>
<dbReference type="Gene3D" id="4.10.220.110">
    <property type="match status" value="1"/>
</dbReference>